<feature type="domain" description="FAS1" evidence="4">
    <location>
        <begin position="21"/>
        <end position="167"/>
    </location>
</feature>
<dbReference type="InterPro" id="IPR036378">
    <property type="entry name" value="FAS1_dom_sf"/>
</dbReference>
<dbReference type="Gene3D" id="2.30.180.10">
    <property type="entry name" value="FAS1 domain"/>
    <property type="match status" value="2"/>
</dbReference>
<dbReference type="Proteomes" id="UP001271007">
    <property type="component" value="Unassembled WGS sequence"/>
</dbReference>
<keyword evidence="2" id="KW-1133">Transmembrane helix</keyword>
<dbReference type="PANTHER" id="PTHR10900">
    <property type="entry name" value="PERIOSTIN-RELATED"/>
    <property type="match status" value="1"/>
</dbReference>
<comment type="caution">
    <text evidence="5">The sequence shown here is derived from an EMBL/GenBank/DDBJ whole genome shotgun (WGS) entry which is preliminary data.</text>
</comment>
<dbReference type="AlphaFoldDB" id="A0AAJ0GJY0"/>
<gene>
    <name evidence="5" type="ORF">LTR09_000612</name>
</gene>
<dbReference type="Pfam" id="PF02469">
    <property type="entry name" value="Fasciclin"/>
    <property type="match status" value="2"/>
</dbReference>
<reference evidence="5" key="1">
    <citation type="submission" date="2023-04" db="EMBL/GenBank/DDBJ databases">
        <title>Black Yeasts Isolated from many extreme environments.</title>
        <authorList>
            <person name="Coleine C."/>
            <person name="Stajich J.E."/>
            <person name="Selbmann L."/>
        </authorList>
    </citation>
    <scope>NUCLEOTIDE SEQUENCE</scope>
    <source>
        <strain evidence="5">CCFEE 5312</strain>
    </source>
</reference>
<evidence type="ECO:0000256" key="2">
    <source>
        <dbReference type="SAM" id="Phobius"/>
    </source>
</evidence>
<dbReference type="GO" id="GO:0000329">
    <property type="term" value="C:fungal-type vacuole membrane"/>
    <property type="evidence" value="ECO:0007669"/>
    <property type="project" value="TreeGrafter"/>
</dbReference>
<name>A0AAJ0GJY0_9PEZI</name>
<evidence type="ECO:0000259" key="4">
    <source>
        <dbReference type="PROSITE" id="PS50213"/>
    </source>
</evidence>
<evidence type="ECO:0000256" key="3">
    <source>
        <dbReference type="SAM" id="SignalP"/>
    </source>
</evidence>
<dbReference type="GO" id="GO:0016236">
    <property type="term" value="P:macroautophagy"/>
    <property type="evidence" value="ECO:0007669"/>
    <property type="project" value="TreeGrafter"/>
</dbReference>
<feature type="transmembrane region" description="Helical" evidence="2">
    <location>
        <begin position="385"/>
        <end position="405"/>
    </location>
</feature>
<dbReference type="InterPro" id="IPR000782">
    <property type="entry name" value="FAS1_domain"/>
</dbReference>
<dbReference type="FunFam" id="2.30.180.10:FF:000032">
    <property type="entry name" value="Fasciclin domain-containing protein, putative"/>
    <property type="match status" value="1"/>
</dbReference>
<dbReference type="SMART" id="SM00554">
    <property type="entry name" value="FAS1"/>
    <property type="match status" value="2"/>
</dbReference>
<dbReference type="EMBL" id="JAWDJX010000001">
    <property type="protein sequence ID" value="KAK3059046.1"/>
    <property type="molecule type" value="Genomic_DNA"/>
</dbReference>
<proteinExistence type="predicted"/>
<evidence type="ECO:0000313" key="5">
    <source>
        <dbReference type="EMBL" id="KAK3059046.1"/>
    </source>
</evidence>
<keyword evidence="6" id="KW-1185">Reference proteome</keyword>
<keyword evidence="2" id="KW-0472">Membrane</keyword>
<dbReference type="SUPFAM" id="SSF82153">
    <property type="entry name" value="FAS1 domain"/>
    <property type="match status" value="2"/>
</dbReference>
<keyword evidence="2" id="KW-0812">Transmembrane</keyword>
<keyword evidence="3" id="KW-0732">Signal</keyword>
<evidence type="ECO:0000256" key="1">
    <source>
        <dbReference type="SAM" id="MobiDB-lite"/>
    </source>
</evidence>
<feature type="region of interest" description="Disordered" evidence="1">
    <location>
        <begin position="353"/>
        <end position="383"/>
    </location>
</feature>
<protein>
    <recommendedName>
        <fullName evidence="4">FAS1 domain-containing protein</fullName>
    </recommendedName>
</protein>
<dbReference type="InterPro" id="IPR050904">
    <property type="entry name" value="Adhesion/Biosynth-related"/>
</dbReference>
<sequence length="407" mass="39807">MYATKTFVASTLLAIVSAQTTPNLTALIADTPSLSGLGSILEAYPNIATDLASAENVTIFAPNNAAITALMSTGALDEATEAQVAAILNYHVVPAVVPSSAIAETPTFAPTLLNDTAYTNVTDGQVVEVALDGEDVVLTSGFKLTATVVQADVNFTGGVVHIIDSVLSVPANVSTTAIGAGLTILAGALQATNLTDTLDTASDITIFAPSNLAFAAIGGTAANLTTAQLTDILSYHVINGTIAYSSSLGNGSVATLGRDNVTITVTDGAVFVNGARVINADVLVAGGVMHVIDSVLNPANATAEADPSATTGVAQFSGAVSGSSIALTTGLPTATTTYSGLTATTDDVAQGYETQTGGAVGTGAGGSQPTGGSGGSGSSSSSGMAALPTGAIGAAALFGGVALLASF</sequence>
<dbReference type="PROSITE" id="PS50213">
    <property type="entry name" value="FAS1"/>
    <property type="match status" value="2"/>
</dbReference>
<feature type="chain" id="PRO_5042471920" description="FAS1 domain-containing protein" evidence="3">
    <location>
        <begin position="19"/>
        <end position="407"/>
    </location>
</feature>
<feature type="compositionally biased region" description="Gly residues" evidence="1">
    <location>
        <begin position="358"/>
        <end position="377"/>
    </location>
</feature>
<dbReference type="PANTHER" id="PTHR10900:SF77">
    <property type="entry name" value="FI19380P1"/>
    <property type="match status" value="1"/>
</dbReference>
<organism evidence="5 6">
    <name type="scientific">Extremus antarcticus</name>
    <dbReference type="NCBI Taxonomy" id="702011"/>
    <lineage>
        <taxon>Eukaryota</taxon>
        <taxon>Fungi</taxon>
        <taxon>Dikarya</taxon>
        <taxon>Ascomycota</taxon>
        <taxon>Pezizomycotina</taxon>
        <taxon>Dothideomycetes</taxon>
        <taxon>Dothideomycetidae</taxon>
        <taxon>Mycosphaerellales</taxon>
        <taxon>Extremaceae</taxon>
        <taxon>Extremus</taxon>
    </lineage>
</organism>
<evidence type="ECO:0000313" key="6">
    <source>
        <dbReference type="Proteomes" id="UP001271007"/>
    </source>
</evidence>
<feature type="signal peptide" evidence="3">
    <location>
        <begin position="1"/>
        <end position="18"/>
    </location>
</feature>
<feature type="domain" description="FAS1" evidence="4">
    <location>
        <begin position="169"/>
        <end position="296"/>
    </location>
</feature>
<accession>A0AAJ0GJY0</accession>